<feature type="domain" description="Cupin type-2" evidence="1">
    <location>
        <begin position="34"/>
        <end position="94"/>
    </location>
</feature>
<gene>
    <name evidence="2" type="ORF">AVDCRST_MAG56-1466</name>
</gene>
<proteinExistence type="predicted"/>
<dbReference type="Gene3D" id="2.60.120.10">
    <property type="entry name" value="Jelly Rolls"/>
    <property type="match status" value="1"/>
</dbReference>
<sequence>MNTGSILLGTHPYVGKAKTESLIEKNGQRVILKTFRAGEGMPPHHAPVDVLVVVLEGKMHITLEATSGEFEAGDFVTFPAGSIHSLHCLQDAKVLIYR</sequence>
<dbReference type="InterPro" id="IPR014710">
    <property type="entry name" value="RmlC-like_jellyroll"/>
</dbReference>
<evidence type="ECO:0000313" key="2">
    <source>
        <dbReference type="EMBL" id="CAA9241841.1"/>
    </source>
</evidence>
<organism evidence="2">
    <name type="scientific">uncultured Cytophagales bacterium</name>
    <dbReference type="NCBI Taxonomy" id="158755"/>
    <lineage>
        <taxon>Bacteria</taxon>
        <taxon>Pseudomonadati</taxon>
        <taxon>Bacteroidota</taxon>
        <taxon>Sphingobacteriia</taxon>
        <taxon>Sphingobacteriales</taxon>
        <taxon>environmental samples</taxon>
    </lineage>
</organism>
<dbReference type="InterPro" id="IPR011051">
    <property type="entry name" value="RmlC_Cupin_sf"/>
</dbReference>
<evidence type="ECO:0000259" key="1">
    <source>
        <dbReference type="Pfam" id="PF07883"/>
    </source>
</evidence>
<protein>
    <submittedName>
        <fullName evidence="2">Transcription-repair coupling factor</fullName>
    </submittedName>
</protein>
<dbReference type="SUPFAM" id="SSF51182">
    <property type="entry name" value="RmlC-like cupins"/>
    <property type="match status" value="1"/>
</dbReference>
<dbReference type="EMBL" id="CADCTQ010000138">
    <property type="protein sequence ID" value="CAA9241841.1"/>
    <property type="molecule type" value="Genomic_DNA"/>
</dbReference>
<dbReference type="InterPro" id="IPR013096">
    <property type="entry name" value="Cupin_2"/>
</dbReference>
<dbReference type="AlphaFoldDB" id="A0A6J4I6L1"/>
<reference evidence="2" key="1">
    <citation type="submission" date="2020-02" db="EMBL/GenBank/DDBJ databases">
        <authorList>
            <person name="Meier V. D."/>
        </authorList>
    </citation>
    <scope>NUCLEOTIDE SEQUENCE</scope>
    <source>
        <strain evidence="2">AVDCRST_MAG56</strain>
    </source>
</reference>
<name>A0A6J4I6L1_9SPHI</name>
<dbReference type="PANTHER" id="PTHR37694">
    <property type="entry name" value="SLR8022 PROTEIN"/>
    <property type="match status" value="1"/>
</dbReference>
<dbReference type="Pfam" id="PF07883">
    <property type="entry name" value="Cupin_2"/>
    <property type="match status" value="1"/>
</dbReference>
<accession>A0A6J4I6L1</accession>
<dbReference type="PANTHER" id="PTHR37694:SF1">
    <property type="entry name" value="SLR8022 PROTEIN"/>
    <property type="match status" value="1"/>
</dbReference>